<name>A0A9D1V6V3_9FIRM</name>
<sequence length="61" mass="7040">MEQKIGNDTGRSQVNAESFLEELKPLIEDFFVCDLEKGENFLSVRFENGQTIRLMAKETEN</sequence>
<comment type="caution">
    <text evidence="1">The sequence shown here is derived from an EMBL/GenBank/DDBJ whole genome shotgun (WGS) entry which is preliminary data.</text>
</comment>
<gene>
    <name evidence="1" type="ORF">H9741_01735</name>
</gene>
<accession>A0A9D1V6V3</accession>
<organism evidence="1 2">
    <name type="scientific">Candidatus Borkfalkia faecipullorum</name>
    <dbReference type="NCBI Taxonomy" id="2838510"/>
    <lineage>
        <taxon>Bacteria</taxon>
        <taxon>Bacillati</taxon>
        <taxon>Bacillota</taxon>
        <taxon>Clostridia</taxon>
        <taxon>Christensenellales</taxon>
        <taxon>Christensenellaceae</taxon>
        <taxon>Candidatus Borkfalkia</taxon>
    </lineage>
</organism>
<dbReference type="AlphaFoldDB" id="A0A9D1V6V3"/>
<dbReference type="EMBL" id="DXFX01000023">
    <property type="protein sequence ID" value="HIX07172.1"/>
    <property type="molecule type" value="Genomic_DNA"/>
</dbReference>
<reference evidence="1" key="2">
    <citation type="submission" date="2021-04" db="EMBL/GenBank/DDBJ databases">
        <authorList>
            <person name="Gilroy R."/>
        </authorList>
    </citation>
    <scope>NUCLEOTIDE SEQUENCE</scope>
    <source>
        <strain evidence="1">811</strain>
    </source>
</reference>
<protein>
    <submittedName>
        <fullName evidence="1">Uncharacterized protein</fullName>
    </submittedName>
</protein>
<reference evidence="1" key="1">
    <citation type="journal article" date="2021" name="PeerJ">
        <title>Extensive microbial diversity within the chicken gut microbiome revealed by metagenomics and culture.</title>
        <authorList>
            <person name="Gilroy R."/>
            <person name="Ravi A."/>
            <person name="Getino M."/>
            <person name="Pursley I."/>
            <person name="Horton D.L."/>
            <person name="Alikhan N.F."/>
            <person name="Baker D."/>
            <person name="Gharbi K."/>
            <person name="Hall N."/>
            <person name="Watson M."/>
            <person name="Adriaenssens E.M."/>
            <person name="Foster-Nyarko E."/>
            <person name="Jarju S."/>
            <person name="Secka A."/>
            <person name="Antonio M."/>
            <person name="Oren A."/>
            <person name="Chaudhuri R.R."/>
            <person name="La Ragione R."/>
            <person name="Hildebrand F."/>
            <person name="Pallen M.J."/>
        </authorList>
    </citation>
    <scope>NUCLEOTIDE SEQUENCE</scope>
    <source>
        <strain evidence="1">811</strain>
    </source>
</reference>
<proteinExistence type="predicted"/>
<evidence type="ECO:0000313" key="1">
    <source>
        <dbReference type="EMBL" id="HIX07172.1"/>
    </source>
</evidence>
<dbReference type="Proteomes" id="UP000824204">
    <property type="component" value="Unassembled WGS sequence"/>
</dbReference>
<evidence type="ECO:0000313" key="2">
    <source>
        <dbReference type="Proteomes" id="UP000824204"/>
    </source>
</evidence>